<protein>
    <submittedName>
        <fullName evidence="1">Unnamed protein product</fullName>
    </submittedName>
</protein>
<organism evidence="1 2">
    <name type="scientific">Phytophthora lilii</name>
    <dbReference type="NCBI Taxonomy" id="2077276"/>
    <lineage>
        <taxon>Eukaryota</taxon>
        <taxon>Sar</taxon>
        <taxon>Stramenopiles</taxon>
        <taxon>Oomycota</taxon>
        <taxon>Peronosporomycetes</taxon>
        <taxon>Peronosporales</taxon>
        <taxon>Peronosporaceae</taxon>
        <taxon>Phytophthora</taxon>
    </lineage>
</organism>
<evidence type="ECO:0000313" key="2">
    <source>
        <dbReference type="Proteomes" id="UP001165083"/>
    </source>
</evidence>
<dbReference type="Gene3D" id="1.25.40.20">
    <property type="entry name" value="Ankyrin repeat-containing domain"/>
    <property type="match status" value="2"/>
</dbReference>
<dbReference type="InterPro" id="IPR052050">
    <property type="entry name" value="SecEffector_AnkRepeat"/>
</dbReference>
<dbReference type="AlphaFoldDB" id="A0A9W6U229"/>
<reference evidence="1" key="1">
    <citation type="submission" date="2023-04" db="EMBL/GenBank/DDBJ databases">
        <title>Phytophthora lilii NBRC 32176.</title>
        <authorList>
            <person name="Ichikawa N."/>
            <person name="Sato H."/>
            <person name="Tonouchi N."/>
        </authorList>
    </citation>
    <scope>NUCLEOTIDE SEQUENCE</scope>
    <source>
        <strain evidence="1">NBRC 32176</strain>
    </source>
</reference>
<gene>
    <name evidence="1" type="ORF">Plil01_001000000</name>
</gene>
<comment type="caution">
    <text evidence="1">The sequence shown here is derived from an EMBL/GenBank/DDBJ whole genome shotgun (WGS) entry which is preliminary data.</text>
</comment>
<dbReference type="Proteomes" id="UP001165083">
    <property type="component" value="Unassembled WGS sequence"/>
</dbReference>
<proteinExistence type="predicted"/>
<keyword evidence="2" id="KW-1185">Reference proteome</keyword>
<sequence length="393" mass="42688">MESPHLMAVLLVLPDKIKSLPHVGMLVSEFLLSETIDAAVYNYCLRVVQVHGATRLWTKKAMDGAAKRGRLDIVKYLHNTRNEGCTVEAMNGAVANGHLDVVKWLCGNYSERCSSDSVNLAMARGHVDVVAWLCCREWSSNDWERALLMAAEEGQLLMLHLILNHNGPEEIPFGLGLLVGATVGCIESVGMLAERCTRNEIIDAVNTAAVMGHAAIVELLLGNGASLISKGDTSEAICITTGAPDVAARGDVKTLRLLLREACSLLHLGLGLQQAAANGHSEVVHLLMSTMKLDQRDISGALVIAVESNQISIVEILVDFCSCPEIKASFSKINAVDNSELIILLHSKIQERQREGARRRNQLKKMEMIDSIWNFCGCAVSVLTSCCGLLQKP</sequence>
<dbReference type="PANTHER" id="PTHR46586">
    <property type="entry name" value="ANKYRIN REPEAT-CONTAINING PROTEIN"/>
    <property type="match status" value="1"/>
</dbReference>
<dbReference type="OrthoDB" id="94804at2759"/>
<dbReference type="Pfam" id="PF13637">
    <property type="entry name" value="Ank_4"/>
    <property type="match status" value="1"/>
</dbReference>
<dbReference type="InterPro" id="IPR036770">
    <property type="entry name" value="Ankyrin_rpt-contain_sf"/>
</dbReference>
<dbReference type="InterPro" id="IPR002110">
    <property type="entry name" value="Ankyrin_rpt"/>
</dbReference>
<dbReference type="PANTHER" id="PTHR46586:SF3">
    <property type="entry name" value="ANKYRIN REPEAT-CONTAINING PROTEIN"/>
    <property type="match status" value="1"/>
</dbReference>
<name>A0A9W6U229_9STRA</name>
<dbReference type="SUPFAM" id="SSF48403">
    <property type="entry name" value="Ankyrin repeat"/>
    <property type="match status" value="1"/>
</dbReference>
<evidence type="ECO:0000313" key="1">
    <source>
        <dbReference type="EMBL" id="GMF24410.1"/>
    </source>
</evidence>
<dbReference type="EMBL" id="BSXW01000514">
    <property type="protein sequence ID" value="GMF24410.1"/>
    <property type="molecule type" value="Genomic_DNA"/>
</dbReference>
<accession>A0A9W6U229</accession>